<reference evidence="3" key="3">
    <citation type="submission" date="2015-06" db="UniProtKB">
        <authorList>
            <consortium name="EnsemblMetazoa"/>
        </authorList>
    </citation>
    <scope>IDENTIFICATION</scope>
</reference>
<dbReference type="OrthoDB" id="6350321at2759"/>
<dbReference type="STRING" id="6412.T1F6M8"/>
<dbReference type="PANTHER" id="PTHR45632">
    <property type="entry name" value="LD33804P"/>
    <property type="match status" value="1"/>
</dbReference>
<keyword evidence="4" id="KW-1185">Reference proteome</keyword>
<dbReference type="SUPFAM" id="SSF54695">
    <property type="entry name" value="POZ domain"/>
    <property type="match status" value="1"/>
</dbReference>
<gene>
    <name evidence="3" type="primary">20204477</name>
    <name evidence="2" type="ORF">HELRODRAFT_173283</name>
</gene>
<dbReference type="Gene3D" id="3.30.710.10">
    <property type="entry name" value="Potassium Channel Kv1.1, Chain A"/>
    <property type="match status" value="1"/>
</dbReference>
<accession>T1F6M8</accession>
<evidence type="ECO:0000313" key="2">
    <source>
        <dbReference type="EMBL" id="ESO03579.1"/>
    </source>
</evidence>
<dbReference type="PROSITE" id="PS50097">
    <property type="entry name" value="BTB"/>
    <property type="match status" value="1"/>
</dbReference>
<dbReference type="InParanoid" id="T1F6M8"/>
<evidence type="ECO:0000313" key="3">
    <source>
        <dbReference type="EnsemblMetazoa" id="HelroP173283"/>
    </source>
</evidence>
<feature type="domain" description="BTB" evidence="1">
    <location>
        <begin position="97"/>
        <end position="155"/>
    </location>
</feature>
<dbReference type="KEGG" id="hro:HELRODRAFT_173283"/>
<dbReference type="eggNOG" id="KOG4441">
    <property type="taxonomic scope" value="Eukaryota"/>
</dbReference>
<sequence>MNACMSPSQELISSKPGEDPFGFSDNCGCSNGIGGNPPGQGCGGGGGGGQRGGMASAYNCAGQQGGAQQDKHSEEFDAGCQRIGEFIVNLWQDQRMCDVIMRCQDGTIKAHKSVLAAYSPFCCENFSKFPNESAINIDLCEFPVETVKMLLEYLYLRKNYEMCASNVANVIRAGGELGLMEVVENGIDFLCNVTVQNALYHYAIADHCCLEKTREKIFCFILDNFREISRTRHFLWLHPEVLLRILSDDQLRVSSEIEVFYALVTWIDCDRCKRMPLAPTLLLCGLRLMEIPPEELISKVEKVEWLFESEECGVILNEAIRCHALRLSNSTMACAAPFDEQRLRGGGKASYR</sequence>
<proteinExistence type="predicted"/>
<dbReference type="InterPro" id="IPR000210">
    <property type="entry name" value="BTB/POZ_dom"/>
</dbReference>
<dbReference type="Proteomes" id="UP000015101">
    <property type="component" value="Unassembled WGS sequence"/>
</dbReference>
<dbReference type="GeneID" id="20204477"/>
<organism evidence="3 4">
    <name type="scientific">Helobdella robusta</name>
    <name type="common">Californian leech</name>
    <dbReference type="NCBI Taxonomy" id="6412"/>
    <lineage>
        <taxon>Eukaryota</taxon>
        <taxon>Metazoa</taxon>
        <taxon>Spiralia</taxon>
        <taxon>Lophotrochozoa</taxon>
        <taxon>Annelida</taxon>
        <taxon>Clitellata</taxon>
        <taxon>Hirudinea</taxon>
        <taxon>Rhynchobdellida</taxon>
        <taxon>Glossiphoniidae</taxon>
        <taxon>Helobdella</taxon>
    </lineage>
</organism>
<dbReference type="Pfam" id="PF07707">
    <property type="entry name" value="BACK"/>
    <property type="match status" value="1"/>
</dbReference>
<evidence type="ECO:0000313" key="4">
    <source>
        <dbReference type="Proteomes" id="UP000015101"/>
    </source>
</evidence>
<dbReference type="SMART" id="SM00225">
    <property type="entry name" value="BTB"/>
    <property type="match status" value="1"/>
</dbReference>
<dbReference type="EnsemblMetazoa" id="HelroT173283">
    <property type="protein sequence ID" value="HelroP173283"/>
    <property type="gene ID" value="HelroG173283"/>
</dbReference>
<dbReference type="Pfam" id="PF00651">
    <property type="entry name" value="BTB"/>
    <property type="match status" value="1"/>
</dbReference>
<dbReference type="EMBL" id="AMQM01004498">
    <property type="status" value="NOT_ANNOTATED_CDS"/>
    <property type="molecule type" value="Genomic_DNA"/>
</dbReference>
<reference evidence="2 4" key="2">
    <citation type="journal article" date="2013" name="Nature">
        <title>Insights into bilaterian evolution from three spiralian genomes.</title>
        <authorList>
            <person name="Simakov O."/>
            <person name="Marletaz F."/>
            <person name="Cho S.J."/>
            <person name="Edsinger-Gonzales E."/>
            <person name="Havlak P."/>
            <person name="Hellsten U."/>
            <person name="Kuo D.H."/>
            <person name="Larsson T."/>
            <person name="Lv J."/>
            <person name="Arendt D."/>
            <person name="Savage R."/>
            <person name="Osoegawa K."/>
            <person name="de Jong P."/>
            <person name="Grimwood J."/>
            <person name="Chapman J.A."/>
            <person name="Shapiro H."/>
            <person name="Aerts A."/>
            <person name="Otillar R.P."/>
            <person name="Terry A.Y."/>
            <person name="Boore J.L."/>
            <person name="Grigoriev I.V."/>
            <person name="Lindberg D.R."/>
            <person name="Seaver E.C."/>
            <person name="Weisblat D.A."/>
            <person name="Putnam N.H."/>
            <person name="Rokhsar D.S."/>
        </authorList>
    </citation>
    <scope>NUCLEOTIDE SEQUENCE</scope>
</reference>
<dbReference type="Gene3D" id="1.25.40.420">
    <property type="match status" value="1"/>
</dbReference>
<dbReference type="RefSeq" id="XP_009018136.1">
    <property type="nucleotide sequence ID" value="XM_009019888.1"/>
</dbReference>
<dbReference type="PANTHER" id="PTHR45632:SF17">
    <property type="entry name" value="KELCH-LIKE PROTEIN 31"/>
    <property type="match status" value="1"/>
</dbReference>
<dbReference type="InterPro" id="IPR011705">
    <property type="entry name" value="BACK"/>
</dbReference>
<dbReference type="AlphaFoldDB" id="T1F6M8"/>
<dbReference type="HOGENOM" id="CLU_788185_0_0_1"/>
<evidence type="ECO:0000259" key="1">
    <source>
        <dbReference type="PROSITE" id="PS50097"/>
    </source>
</evidence>
<reference evidence="4" key="1">
    <citation type="submission" date="2012-12" db="EMBL/GenBank/DDBJ databases">
        <authorList>
            <person name="Hellsten U."/>
            <person name="Grimwood J."/>
            <person name="Chapman J.A."/>
            <person name="Shapiro H."/>
            <person name="Aerts A."/>
            <person name="Otillar R.P."/>
            <person name="Terry A.Y."/>
            <person name="Boore J.L."/>
            <person name="Simakov O."/>
            <person name="Marletaz F."/>
            <person name="Cho S.-J."/>
            <person name="Edsinger-Gonzales E."/>
            <person name="Havlak P."/>
            <person name="Kuo D.-H."/>
            <person name="Larsson T."/>
            <person name="Lv J."/>
            <person name="Arendt D."/>
            <person name="Savage R."/>
            <person name="Osoegawa K."/>
            <person name="de Jong P."/>
            <person name="Lindberg D.R."/>
            <person name="Seaver E.C."/>
            <person name="Weisblat D.A."/>
            <person name="Putnam N.H."/>
            <person name="Grigoriev I.V."/>
            <person name="Rokhsar D.S."/>
        </authorList>
    </citation>
    <scope>NUCLEOTIDE SEQUENCE</scope>
</reference>
<dbReference type="EMBL" id="KB096590">
    <property type="protein sequence ID" value="ESO03579.1"/>
    <property type="molecule type" value="Genomic_DNA"/>
</dbReference>
<dbReference type="OMA" id="INIDLCE"/>
<dbReference type="CDD" id="cd18186">
    <property type="entry name" value="BTB_POZ_ZBTB_KLHL-like"/>
    <property type="match status" value="1"/>
</dbReference>
<dbReference type="CTD" id="20204477"/>
<dbReference type="InterPro" id="IPR011333">
    <property type="entry name" value="SKP1/BTB/POZ_sf"/>
</dbReference>
<protein>
    <recommendedName>
        <fullName evidence="1">BTB domain-containing protein</fullName>
    </recommendedName>
</protein>
<dbReference type="SMART" id="SM00875">
    <property type="entry name" value="BACK"/>
    <property type="match status" value="1"/>
</dbReference>
<name>T1F6M8_HELRO</name>